<gene>
    <name evidence="2" type="ORF">RCC_01244</name>
</gene>
<keyword evidence="1" id="KW-0472">Membrane</keyword>
<dbReference type="PANTHER" id="PTHR37849">
    <property type="entry name" value="YALI0E11605P"/>
    <property type="match status" value="1"/>
</dbReference>
<evidence type="ECO:0000256" key="1">
    <source>
        <dbReference type="SAM" id="Phobius"/>
    </source>
</evidence>
<dbReference type="OrthoDB" id="5331396at2759"/>
<reference evidence="2 3" key="1">
    <citation type="submission" date="2016-03" db="EMBL/GenBank/DDBJ databases">
        <authorList>
            <person name="Ploux O."/>
        </authorList>
    </citation>
    <scope>NUCLEOTIDE SEQUENCE [LARGE SCALE GENOMIC DNA]</scope>
    <source>
        <strain evidence="2 3">URUG2</strain>
    </source>
</reference>
<evidence type="ECO:0000313" key="2">
    <source>
        <dbReference type="EMBL" id="CZT15378.1"/>
    </source>
</evidence>
<dbReference type="PANTHER" id="PTHR37849:SF1">
    <property type="entry name" value="YALI0E11605P"/>
    <property type="match status" value="1"/>
</dbReference>
<dbReference type="STRING" id="112498.A0A2D3UNZ4"/>
<dbReference type="Proteomes" id="UP000225277">
    <property type="component" value="Unassembled WGS sequence"/>
</dbReference>
<dbReference type="AlphaFoldDB" id="A0A2D3UNZ4"/>
<dbReference type="EMBL" id="FJUY01000001">
    <property type="protein sequence ID" value="CZT15378.1"/>
    <property type="molecule type" value="Genomic_DNA"/>
</dbReference>
<organism evidence="2 3">
    <name type="scientific">Ramularia collo-cygni</name>
    <dbReference type="NCBI Taxonomy" id="112498"/>
    <lineage>
        <taxon>Eukaryota</taxon>
        <taxon>Fungi</taxon>
        <taxon>Dikarya</taxon>
        <taxon>Ascomycota</taxon>
        <taxon>Pezizomycotina</taxon>
        <taxon>Dothideomycetes</taxon>
        <taxon>Dothideomycetidae</taxon>
        <taxon>Mycosphaerellales</taxon>
        <taxon>Mycosphaerellaceae</taxon>
        <taxon>Ramularia</taxon>
    </lineage>
</organism>
<keyword evidence="1" id="KW-1133">Transmembrane helix</keyword>
<feature type="transmembrane region" description="Helical" evidence="1">
    <location>
        <begin position="66"/>
        <end position="84"/>
    </location>
</feature>
<evidence type="ECO:0000313" key="3">
    <source>
        <dbReference type="Proteomes" id="UP000225277"/>
    </source>
</evidence>
<name>A0A2D3UNZ4_9PEZI</name>
<sequence>MSATIQTALRNFGKQTSQITRQNVRSPIAQSIASQNARRTFQTSSRVMQDTIVTPKKPIGAFRGSLFGFLMGTVLAGGSLYYYVVDEYKVSNTLLTEDIYSLQAAVQRLEGYVKNLEQEVKSKK</sequence>
<keyword evidence="3" id="KW-1185">Reference proteome</keyword>
<proteinExistence type="predicted"/>
<dbReference type="GeneID" id="35596528"/>
<keyword evidence="1" id="KW-0812">Transmembrane</keyword>
<accession>A0A2D3UNZ4</accession>
<protein>
    <submittedName>
        <fullName evidence="2">Uncharacterized protein</fullName>
    </submittedName>
</protein>
<dbReference type="RefSeq" id="XP_023622275.1">
    <property type="nucleotide sequence ID" value="XM_023766507.1"/>
</dbReference>